<dbReference type="PANTHER" id="PTHR40265">
    <property type="entry name" value="BLL2707 PROTEIN"/>
    <property type="match status" value="1"/>
</dbReference>
<feature type="domain" description="Glyoxalase-like" evidence="1">
    <location>
        <begin position="5"/>
        <end position="187"/>
    </location>
</feature>
<reference evidence="2 3" key="1">
    <citation type="submission" date="2018-02" db="EMBL/GenBank/DDBJ databases">
        <title>Whole genome sequencing of endophytic bacterium.</title>
        <authorList>
            <person name="Eedara R."/>
            <person name="Podile A.R."/>
        </authorList>
    </citation>
    <scope>NUCLEOTIDE SEQUENCE [LARGE SCALE GENOMIC DNA]</scope>
    <source>
        <strain evidence="2 3">RP1T</strain>
    </source>
</reference>
<dbReference type="OrthoDB" id="9812467at2"/>
<dbReference type="SUPFAM" id="SSF54593">
    <property type="entry name" value="Glyoxalase/Bleomycin resistance protein/Dihydroxybiphenyl dioxygenase"/>
    <property type="match status" value="2"/>
</dbReference>
<evidence type="ECO:0000313" key="3">
    <source>
        <dbReference type="Proteomes" id="UP000237682"/>
    </source>
</evidence>
<dbReference type="InterPro" id="IPR025870">
    <property type="entry name" value="Glyoxalase-like_dom"/>
</dbReference>
<protein>
    <submittedName>
        <fullName evidence="2">VOC family protein</fullName>
    </submittedName>
</protein>
<evidence type="ECO:0000259" key="1">
    <source>
        <dbReference type="Pfam" id="PF13468"/>
    </source>
</evidence>
<dbReference type="Proteomes" id="UP000237682">
    <property type="component" value="Unassembled WGS sequence"/>
</dbReference>
<gene>
    <name evidence="2" type="ORF">C5L14_15425</name>
</gene>
<dbReference type="AlphaFoldDB" id="A0A2S9QBJ0"/>
<dbReference type="EMBL" id="PUEJ01000005">
    <property type="protein sequence ID" value="PRH86698.1"/>
    <property type="molecule type" value="Genomic_DNA"/>
</dbReference>
<accession>A0A2S9QBJ0</accession>
<keyword evidence="3" id="KW-1185">Reference proteome</keyword>
<proteinExistence type="predicted"/>
<sequence>MSRGLDHLVLAVRDLEAAAAHYRAMGFTVGARNRHPWGTENHVVQFPGSFLELITVGAEGITDAAWAERSRFATFSRGYLARYGDGFAMLVVEAQDAAADKLAFDEAGIGGFEPFFFERQAKRPDGSEVRVAFTLAFAADAAMPAAGFFATQQHEPQNFWNPDFQRHENGAVKLGGVVMLAGEPAASVPFFEAFTGARAVCASARNMAIVTPRGTVEAMSPDCYRDVLGLEPALSLADGPRLAAFKVTAPLDAMAARLEQAGIPFIRHRKHLAVAAADNFGTALIFEELRA</sequence>
<comment type="caution">
    <text evidence="2">The sequence shown here is derived from an EMBL/GenBank/DDBJ whole genome shotgun (WGS) entry which is preliminary data.</text>
</comment>
<organism evidence="2 3">
    <name type="scientific">Labrys okinawensis</name>
    <dbReference type="NCBI Taxonomy" id="346911"/>
    <lineage>
        <taxon>Bacteria</taxon>
        <taxon>Pseudomonadati</taxon>
        <taxon>Pseudomonadota</taxon>
        <taxon>Alphaproteobacteria</taxon>
        <taxon>Hyphomicrobiales</taxon>
        <taxon>Xanthobacteraceae</taxon>
        <taxon>Labrys</taxon>
    </lineage>
</organism>
<name>A0A2S9QBJ0_9HYPH</name>
<dbReference type="Gene3D" id="3.10.180.10">
    <property type="entry name" value="2,3-Dihydroxybiphenyl 1,2-Dioxygenase, domain 1"/>
    <property type="match status" value="1"/>
</dbReference>
<dbReference type="InterPro" id="IPR029068">
    <property type="entry name" value="Glyas_Bleomycin-R_OHBP_Dase"/>
</dbReference>
<dbReference type="PANTHER" id="PTHR40265:SF1">
    <property type="entry name" value="GLYOXALASE-LIKE DOMAIN-CONTAINING PROTEIN"/>
    <property type="match status" value="1"/>
</dbReference>
<dbReference type="RefSeq" id="WP_105862929.1">
    <property type="nucleotide sequence ID" value="NZ_PUEJ01000005.1"/>
</dbReference>
<evidence type="ECO:0000313" key="2">
    <source>
        <dbReference type="EMBL" id="PRH86698.1"/>
    </source>
</evidence>
<dbReference type="Pfam" id="PF13468">
    <property type="entry name" value="Glyoxalase_3"/>
    <property type="match status" value="1"/>
</dbReference>